<evidence type="ECO:0000256" key="7">
    <source>
        <dbReference type="SAM" id="Phobius"/>
    </source>
</evidence>
<keyword evidence="2" id="KW-1003">Cell membrane</keyword>
<keyword evidence="5 7" id="KW-0472">Membrane</keyword>
<feature type="region of interest" description="Disordered" evidence="6">
    <location>
        <begin position="612"/>
        <end position="636"/>
    </location>
</feature>
<feature type="transmembrane region" description="Helical" evidence="7">
    <location>
        <begin position="45"/>
        <end position="70"/>
    </location>
</feature>
<dbReference type="InterPro" id="IPR016181">
    <property type="entry name" value="Acyl_CoA_acyltransferase"/>
</dbReference>
<name>A0A7L9WK39_9RHOB</name>
<evidence type="ECO:0000313" key="10">
    <source>
        <dbReference type="Proteomes" id="UP000594118"/>
    </source>
</evidence>
<dbReference type="KEGG" id="pshq:F3W81_04105"/>
<keyword evidence="10" id="KW-1185">Reference proteome</keyword>
<dbReference type="AlphaFoldDB" id="A0A7L9WK39"/>
<sequence>MAWAMGSRLWARSGWVRLAVPFLVGAVCFWMLAGRLTALEPALMWQAFTAVTYPQWLAAAAATAVSFWSLGRYDAVMHRHLRTGVSEGRAQTSGITAIALSQVLGLGMLTGTLARWRLLPDLGPIRAAKVTAAVAASFLLAWAVIAALACVLLAPSLLPGWLAGCTIALALSLPLISLLFPTLRIHHLKLRLPSLQAMSAIGFFALIDTLAAAAALQVFLPEGLAFTTLFPAFLLALGAGLFAGTPGGVGPFELTMLALLPQVAEADLIAAILAFRLIYYALPAVIASAHVFRPRAQIDTLPRERITRRVPEALLQQAARAEVGIARQNSARVLASPHANALTVDTSQSLTLLFDPLNGPITALLPRLAAAARASNRLPLVYKCTASHAIAARRAGWRVARVADEAVLDPGDFCLSGARHRQLRRKIRQAEKAGVEITQPAAGLSPCLLEQMARLDQQWKQTHGEPRGLSTGRFEVGYIHHQRVYCAWREQQLVAFVSFHTNPNQLCLDLMRHGASLPDGTMHLLVLRAIEDAARDGVPLSLAAMPARSVAEHALLARFRAHVAKRTGGDGLCRFKDSFAPRRIPLYIAAPSHASLILGAIDLALTMRRRPSPAHPLPTGDEEAYEDHGIAPAAPM</sequence>
<evidence type="ECO:0000256" key="3">
    <source>
        <dbReference type="ARBA" id="ARBA00022692"/>
    </source>
</evidence>
<evidence type="ECO:0000256" key="2">
    <source>
        <dbReference type="ARBA" id="ARBA00022475"/>
    </source>
</evidence>
<proteinExistence type="predicted"/>
<evidence type="ECO:0000259" key="8">
    <source>
        <dbReference type="Pfam" id="PF09924"/>
    </source>
</evidence>
<evidence type="ECO:0000256" key="1">
    <source>
        <dbReference type="ARBA" id="ARBA00004651"/>
    </source>
</evidence>
<dbReference type="PANTHER" id="PTHR34697:SF2">
    <property type="entry name" value="PHOSPHATIDYLGLYCEROL LYSYLTRANSFERASE"/>
    <property type="match status" value="1"/>
</dbReference>
<reference evidence="9 10" key="1">
    <citation type="submission" date="2019-10" db="EMBL/GenBank/DDBJ databases">
        <title>Pseudopuniceibacterium sp. HQ09 islated from Antarctica.</title>
        <authorList>
            <person name="Liao L."/>
            <person name="Su S."/>
            <person name="Chen B."/>
            <person name="Yu Y."/>
        </authorList>
    </citation>
    <scope>NUCLEOTIDE SEQUENCE [LARGE SCALE GENOMIC DNA]</scope>
    <source>
        <strain evidence="9 10">HQ09</strain>
    </source>
</reference>
<evidence type="ECO:0000256" key="5">
    <source>
        <dbReference type="ARBA" id="ARBA00023136"/>
    </source>
</evidence>
<dbReference type="GO" id="GO:0055091">
    <property type="term" value="P:phospholipid homeostasis"/>
    <property type="evidence" value="ECO:0007669"/>
    <property type="project" value="TreeGrafter"/>
</dbReference>
<dbReference type="InterPro" id="IPR024320">
    <property type="entry name" value="LPG_synthase_C"/>
</dbReference>
<evidence type="ECO:0000313" key="9">
    <source>
        <dbReference type="EMBL" id="QOL80077.1"/>
    </source>
</evidence>
<feature type="transmembrane region" description="Helical" evidence="7">
    <location>
        <begin position="130"/>
        <end position="154"/>
    </location>
</feature>
<organism evidence="9 10">
    <name type="scientific">Pseudooceanicola spongiae</name>
    <dbReference type="NCBI Taxonomy" id="2613965"/>
    <lineage>
        <taxon>Bacteria</taxon>
        <taxon>Pseudomonadati</taxon>
        <taxon>Pseudomonadota</taxon>
        <taxon>Alphaproteobacteria</taxon>
        <taxon>Rhodobacterales</taxon>
        <taxon>Paracoccaceae</taxon>
        <taxon>Pseudooceanicola</taxon>
    </lineage>
</organism>
<feature type="transmembrane region" description="Helical" evidence="7">
    <location>
        <begin position="268"/>
        <end position="292"/>
    </location>
</feature>
<protein>
    <submittedName>
        <fullName evidence="9">DUF2156 domain-containing protein</fullName>
    </submittedName>
</protein>
<evidence type="ECO:0000256" key="4">
    <source>
        <dbReference type="ARBA" id="ARBA00022989"/>
    </source>
</evidence>
<feature type="transmembrane region" description="Helical" evidence="7">
    <location>
        <begin position="160"/>
        <end position="180"/>
    </location>
</feature>
<feature type="transmembrane region" description="Helical" evidence="7">
    <location>
        <begin position="584"/>
        <end position="605"/>
    </location>
</feature>
<comment type="subcellular location">
    <subcellularLocation>
        <location evidence="1">Cell membrane</location>
        <topology evidence="1">Multi-pass membrane protein</topology>
    </subcellularLocation>
</comment>
<feature type="transmembrane region" description="Helical" evidence="7">
    <location>
        <begin position="15"/>
        <end position="33"/>
    </location>
</feature>
<keyword evidence="3 7" id="KW-0812">Transmembrane</keyword>
<dbReference type="Pfam" id="PF09924">
    <property type="entry name" value="LPG_synthase_C"/>
    <property type="match status" value="1"/>
</dbReference>
<feature type="transmembrane region" description="Helical" evidence="7">
    <location>
        <begin position="232"/>
        <end position="256"/>
    </location>
</feature>
<keyword evidence="4 7" id="KW-1133">Transmembrane helix</keyword>
<dbReference type="SUPFAM" id="SSF55729">
    <property type="entry name" value="Acyl-CoA N-acyltransferases (Nat)"/>
    <property type="match status" value="1"/>
</dbReference>
<gene>
    <name evidence="9" type="ORF">F3W81_04105</name>
</gene>
<dbReference type="EMBL" id="CP045201">
    <property type="protein sequence ID" value="QOL80077.1"/>
    <property type="molecule type" value="Genomic_DNA"/>
</dbReference>
<dbReference type="GO" id="GO:0005886">
    <property type="term" value="C:plasma membrane"/>
    <property type="evidence" value="ECO:0007669"/>
    <property type="project" value="UniProtKB-SubCell"/>
</dbReference>
<evidence type="ECO:0000256" key="6">
    <source>
        <dbReference type="SAM" id="MobiDB-lite"/>
    </source>
</evidence>
<accession>A0A7L9WK39</accession>
<feature type="transmembrane region" description="Helical" evidence="7">
    <location>
        <begin position="201"/>
        <end position="220"/>
    </location>
</feature>
<dbReference type="GO" id="GO:0016755">
    <property type="term" value="F:aminoacyltransferase activity"/>
    <property type="evidence" value="ECO:0007669"/>
    <property type="project" value="TreeGrafter"/>
</dbReference>
<dbReference type="PANTHER" id="PTHR34697">
    <property type="entry name" value="PHOSPHATIDYLGLYCEROL LYSYLTRANSFERASE"/>
    <property type="match status" value="1"/>
</dbReference>
<feature type="transmembrane region" description="Helical" evidence="7">
    <location>
        <begin position="90"/>
        <end position="109"/>
    </location>
</feature>
<feature type="domain" description="Phosphatidylglycerol lysyltransferase C-terminal" evidence="8">
    <location>
        <begin position="341"/>
        <end position="589"/>
    </location>
</feature>
<dbReference type="Proteomes" id="UP000594118">
    <property type="component" value="Chromosome"/>
</dbReference>
<dbReference type="Gene3D" id="3.40.630.30">
    <property type="match status" value="1"/>
</dbReference>
<dbReference type="InterPro" id="IPR051211">
    <property type="entry name" value="PG_lysyltransferase"/>
</dbReference>